<dbReference type="GO" id="GO:0005524">
    <property type="term" value="F:ATP binding"/>
    <property type="evidence" value="ECO:0007669"/>
    <property type="project" value="UniProtKB-UniRule"/>
</dbReference>
<gene>
    <name evidence="12" type="primary">atpC</name>
    <name evidence="16" type="ORF">Ga0061063_0762</name>
</gene>
<dbReference type="InterPro" id="IPR001469">
    <property type="entry name" value="ATP_synth_F1_dsu/esu"/>
</dbReference>
<evidence type="ECO:0000256" key="4">
    <source>
        <dbReference type="ARBA" id="ARBA00011648"/>
    </source>
</evidence>
<dbReference type="SUPFAM" id="SSF46604">
    <property type="entry name" value="Epsilon subunit of F1F0-ATP synthase C-terminal domain"/>
    <property type="match status" value="1"/>
</dbReference>
<dbReference type="HAMAP" id="MF_00530">
    <property type="entry name" value="ATP_synth_epsil_bac"/>
    <property type="match status" value="1"/>
</dbReference>
<comment type="subunit">
    <text evidence="4 12 13">F-type ATPases have 2 components, CF(1) - the catalytic core - and CF(0) - the membrane proton channel. CF(1) has five subunits: alpha(3), beta(3), gamma(1), delta(1), epsilon(1). CF(0) has three main subunits: a, b and c.</text>
</comment>
<dbReference type="InterPro" id="IPR020546">
    <property type="entry name" value="ATP_synth_F1_dsu/esu_N"/>
</dbReference>
<dbReference type="Gene3D" id="2.60.15.10">
    <property type="entry name" value="F0F1 ATP synthase delta/epsilon subunit, N-terminal"/>
    <property type="match status" value="1"/>
</dbReference>
<evidence type="ECO:0000256" key="2">
    <source>
        <dbReference type="ARBA" id="ARBA00004202"/>
    </source>
</evidence>
<dbReference type="InterPro" id="IPR036771">
    <property type="entry name" value="ATPsynth_dsu/esu_N"/>
</dbReference>
<dbReference type="InterPro" id="IPR036794">
    <property type="entry name" value="ATP_F1_dsu/esu_C_sf"/>
</dbReference>
<keyword evidence="7 12" id="KW-0375">Hydrogen ion transport</keyword>
<reference evidence="17" key="1">
    <citation type="submission" date="2015-08" db="EMBL/GenBank/DDBJ databases">
        <authorList>
            <person name="Varghese N."/>
        </authorList>
    </citation>
    <scope>NUCLEOTIDE SEQUENCE [LARGE SCALE GENOMIC DNA]</scope>
    <source>
        <strain evidence="17">DSM 17901</strain>
    </source>
</reference>
<protein>
    <recommendedName>
        <fullName evidence="12">ATP synthase epsilon chain</fullName>
    </recommendedName>
    <alternativeName>
        <fullName evidence="12">ATP synthase F1 sector epsilon subunit</fullName>
    </alternativeName>
    <alternativeName>
        <fullName evidence="12">F-ATPase epsilon subunit</fullName>
    </alternativeName>
</protein>
<dbReference type="Proteomes" id="UP000243535">
    <property type="component" value="Unassembled WGS sequence"/>
</dbReference>
<evidence type="ECO:0000256" key="9">
    <source>
        <dbReference type="ARBA" id="ARBA00023136"/>
    </source>
</evidence>
<comment type="subcellular location">
    <subcellularLocation>
        <location evidence="2 12">Cell membrane</location>
        <topology evidence="2 12">Peripheral membrane protein</topology>
    </subcellularLocation>
</comment>
<dbReference type="RefSeq" id="WP_054287234.1">
    <property type="nucleotide sequence ID" value="NZ_CYHA01000001.1"/>
</dbReference>
<evidence type="ECO:0000256" key="10">
    <source>
        <dbReference type="ARBA" id="ARBA00023196"/>
    </source>
</evidence>
<evidence type="ECO:0000313" key="16">
    <source>
        <dbReference type="EMBL" id="CUA81915.1"/>
    </source>
</evidence>
<dbReference type="GO" id="GO:0046933">
    <property type="term" value="F:proton-transporting ATP synthase activity, rotational mechanism"/>
    <property type="evidence" value="ECO:0007669"/>
    <property type="project" value="UniProtKB-UniRule"/>
</dbReference>
<evidence type="ECO:0000256" key="11">
    <source>
        <dbReference type="ARBA" id="ARBA00023310"/>
    </source>
</evidence>
<dbReference type="Gene3D" id="1.20.5.440">
    <property type="entry name" value="ATP synthase delta/epsilon subunit, C-terminal domain"/>
    <property type="match status" value="1"/>
</dbReference>
<name>A0A0K6GT66_9NEIS</name>
<dbReference type="FunFam" id="2.60.15.10:FF:000001">
    <property type="entry name" value="ATP synthase epsilon chain"/>
    <property type="match status" value="1"/>
</dbReference>
<evidence type="ECO:0000259" key="14">
    <source>
        <dbReference type="Pfam" id="PF00401"/>
    </source>
</evidence>
<evidence type="ECO:0000256" key="8">
    <source>
        <dbReference type="ARBA" id="ARBA00023065"/>
    </source>
</evidence>
<sequence>MALMHVEVVSTEQQIYSGEASFLVAPAEEGEIGVYPRHVPLLTRIKPGVLRLQVPGQQGEVLVAVSGGMMEVQPTHITVLADTAIRGEDLDEARANEAKRAAENALKHASDDLSTAKAHAALAVAIAELKALDYLRKRVH</sequence>
<evidence type="ECO:0000256" key="7">
    <source>
        <dbReference type="ARBA" id="ARBA00022781"/>
    </source>
</evidence>
<evidence type="ECO:0000256" key="12">
    <source>
        <dbReference type="HAMAP-Rule" id="MF_00530"/>
    </source>
</evidence>
<evidence type="ECO:0000256" key="13">
    <source>
        <dbReference type="RuleBase" id="RU003656"/>
    </source>
</evidence>
<evidence type="ECO:0000256" key="3">
    <source>
        <dbReference type="ARBA" id="ARBA00005712"/>
    </source>
</evidence>
<comment type="function">
    <text evidence="1 12">Produces ATP from ADP in the presence of a proton gradient across the membrane.</text>
</comment>
<keyword evidence="10 12" id="KW-0139">CF(1)</keyword>
<proteinExistence type="inferred from homology"/>
<dbReference type="Pfam" id="PF02823">
    <property type="entry name" value="ATP-synt_DE_N"/>
    <property type="match status" value="1"/>
</dbReference>
<dbReference type="Pfam" id="PF00401">
    <property type="entry name" value="ATP-synt_DE"/>
    <property type="match status" value="1"/>
</dbReference>
<dbReference type="CDD" id="cd12152">
    <property type="entry name" value="F1-ATPase_delta"/>
    <property type="match status" value="1"/>
</dbReference>
<dbReference type="STRING" id="375574.GCA_001418035_00560"/>
<keyword evidence="11 12" id="KW-0066">ATP synthesis</keyword>
<keyword evidence="17" id="KW-1185">Reference proteome</keyword>
<feature type="domain" description="ATP synthase F1 complex delta/epsilon subunit N-terminal" evidence="15">
    <location>
        <begin position="4"/>
        <end position="84"/>
    </location>
</feature>
<evidence type="ECO:0000256" key="5">
    <source>
        <dbReference type="ARBA" id="ARBA00022448"/>
    </source>
</evidence>
<comment type="similarity">
    <text evidence="3 12 13">Belongs to the ATPase epsilon chain family.</text>
</comment>
<evidence type="ECO:0000259" key="15">
    <source>
        <dbReference type="Pfam" id="PF02823"/>
    </source>
</evidence>
<dbReference type="InterPro" id="IPR020547">
    <property type="entry name" value="ATP_synth_F1_esu_C"/>
</dbReference>
<dbReference type="EMBL" id="CYHA01000001">
    <property type="protein sequence ID" value="CUA81915.1"/>
    <property type="molecule type" value="Genomic_DNA"/>
</dbReference>
<dbReference type="GO" id="GO:0045259">
    <property type="term" value="C:proton-transporting ATP synthase complex"/>
    <property type="evidence" value="ECO:0007669"/>
    <property type="project" value="UniProtKB-KW"/>
</dbReference>
<keyword evidence="5 12" id="KW-0813">Transport</keyword>
<dbReference type="GO" id="GO:0005886">
    <property type="term" value="C:plasma membrane"/>
    <property type="evidence" value="ECO:0007669"/>
    <property type="project" value="UniProtKB-SubCell"/>
</dbReference>
<evidence type="ECO:0000313" key="17">
    <source>
        <dbReference type="Proteomes" id="UP000243535"/>
    </source>
</evidence>
<feature type="domain" description="ATP synthase epsilon subunit C-terminal" evidence="14">
    <location>
        <begin position="88"/>
        <end position="132"/>
    </location>
</feature>
<organism evidence="16 17">
    <name type="scientific">Gulbenkiania indica</name>
    <dbReference type="NCBI Taxonomy" id="375574"/>
    <lineage>
        <taxon>Bacteria</taxon>
        <taxon>Pseudomonadati</taxon>
        <taxon>Pseudomonadota</taxon>
        <taxon>Betaproteobacteria</taxon>
        <taxon>Neisseriales</taxon>
        <taxon>Chromobacteriaceae</taxon>
        <taxon>Gulbenkiania</taxon>
    </lineage>
</organism>
<keyword evidence="8 12" id="KW-0406">Ion transport</keyword>
<dbReference type="AlphaFoldDB" id="A0A0K6GT66"/>
<evidence type="ECO:0000256" key="6">
    <source>
        <dbReference type="ARBA" id="ARBA00022475"/>
    </source>
</evidence>
<dbReference type="PANTHER" id="PTHR13822">
    <property type="entry name" value="ATP SYNTHASE DELTA/EPSILON CHAIN"/>
    <property type="match status" value="1"/>
</dbReference>
<dbReference type="OrthoDB" id="9791445at2"/>
<keyword evidence="6 12" id="KW-1003">Cell membrane</keyword>
<dbReference type="SUPFAM" id="SSF51344">
    <property type="entry name" value="Epsilon subunit of F1F0-ATP synthase N-terminal domain"/>
    <property type="match status" value="1"/>
</dbReference>
<dbReference type="NCBIfam" id="TIGR01216">
    <property type="entry name" value="ATP_synt_epsi"/>
    <property type="match status" value="1"/>
</dbReference>
<dbReference type="PANTHER" id="PTHR13822:SF10">
    <property type="entry name" value="ATP SYNTHASE EPSILON CHAIN, CHLOROPLASTIC"/>
    <property type="match status" value="1"/>
</dbReference>
<accession>A0A0K6GT66</accession>
<keyword evidence="9 12" id="KW-0472">Membrane</keyword>
<dbReference type="NCBIfam" id="NF001847">
    <property type="entry name" value="PRK00571.1-4"/>
    <property type="match status" value="1"/>
</dbReference>
<evidence type="ECO:0000256" key="1">
    <source>
        <dbReference type="ARBA" id="ARBA00003543"/>
    </source>
</evidence>